<sequence>MSDIFCKIIKNEIESEAVYKDEDFWVIKDINPQAPVHLLVIPVKHFLKIDDFSAEGGSSSGGATMVLGKALIVADKVAHEQGLEKGYRLIINEGEHGGKLVPHFHIHILGGKRLGPKIVQ</sequence>
<dbReference type="AlphaFoldDB" id="A0A2H0R6E2"/>
<evidence type="ECO:0000256" key="3">
    <source>
        <dbReference type="PROSITE-ProRule" id="PRU00464"/>
    </source>
</evidence>
<accession>A0A2H0R6E2</accession>
<organism evidence="5 6">
    <name type="scientific">Candidatus Yanofskybacteria bacterium CG10_big_fil_rev_8_21_14_0_10_37_15</name>
    <dbReference type="NCBI Taxonomy" id="1975097"/>
    <lineage>
        <taxon>Bacteria</taxon>
        <taxon>Candidatus Yanofskyibacteriota</taxon>
    </lineage>
</organism>
<dbReference type="EMBL" id="PCXP01000004">
    <property type="protein sequence ID" value="PIR42073.1"/>
    <property type="molecule type" value="Genomic_DNA"/>
</dbReference>
<feature type="domain" description="HIT" evidence="4">
    <location>
        <begin position="4"/>
        <end position="119"/>
    </location>
</feature>
<evidence type="ECO:0000259" key="4">
    <source>
        <dbReference type="PROSITE" id="PS51084"/>
    </source>
</evidence>
<dbReference type="SUPFAM" id="SSF54197">
    <property type="entry name" value="HIT-like"/>
    <property type="match status" value="1"/>
</dbReference>
<protein>
    <submittedName>
        <fullName evidence="5">Histidine triad nucleotide-binding protein</fullName>
    </submittedName>
</protein>
<proteinExistence type="predicted"/>
<dbReference type="PRINTS" id="PR00332">
    <property type="entry name" value="HISTRIAD"/>
</dbReference>
<reference evidence="5 6" key="1">
    <citation type="submission" date="2017-09" db="EMBL/GenBank/DDBJ databases">
        <title>Depth-based differentiation of microbial function through sediment-hosted aquifers and enrichment of novel symbionts in the deep terrestrial subsurface.</title>
        <authorList>
            <person name="Probst A.J."/>
            <person name="Ladd B."/>
            <person name="Jarett J.K."/>
            <person name="Geller-Mcgrath D.E."/>
            <person name="Sieber C.M."/>
            <person name="Emerson J.B."/>
            <person name="Anantharaman K."/>
            <person name="Thomas B.C."/>
            <person name="Malmstrom R."/>
            <person name="Stieglmeier M."/>
            <person name="Klingl A."/>
            <person name="Woyke T."/>
            <person name="Ryan C.M."/>
            <person name="Banfield J.F."/>
        </authorList>
    </citation>
    <scope>NUCLEOTIDE SEQUENCE [LARGE SCALE GENOMIC DNA]</scope>
    <source>
        <strain evidence="5">CG10_big_fil_rev_8_21_14_0_10_37_15</strain>
    </source>
</reference>
<dbReference type="PANTHER" id="PTHR23089">
    <property type="entry name" value="HISTIDINE TRIAD HIT PROTEIN"/>
    <property type="match status" value="1"/>
</dbReference>
<dbReference type="InterPro" id="IPR036265">
    <property type="entry name" value="HIT-like_sf"/>
</dbReference>
<dbReference type="Proteomes" id="UP000230208">
    <property type="component" value="Unassembled WGS sequence"/>
</dbReference>
<gene>
    <name evidence="5" type="ORF">COV30_00385</name>
</gene>
<dbReference type="Pfam" id="PF01230">
    <property type="entry name" value="HIT"/>
    <property type="match status" value="1"/>
</dbReference>
<dbReference type="Gene3D" id="3.30.428.10">
    <property type="entry name" value="HIT-like"/>
    <property type="match status" value="1"/>
</dbReference>
<feature type="active site" description="Tele-AMP-histidine intermediate" evidence="1">
    <location>
        <position position="105"/>
    </location>
</feature>
<evidence type="ECO:0000313" key="6">
    <source>
        <dbReference type="Proteomes" id="UP000230208"/>
    </source>
</evidence>
<comment type="caution">
    <text evidence="5">The sequence shown here is derived from an EMBL/GenBank/DDBJ whole genome shotgun (WGS) entry which is preliminary data.</text>
</comment>
<evidence type="ECO:0000256" key="1">
    <source>
        <dbReference type="PIRSR" id="PIRSR601310-1"/>
    </source>
</evidence>
<evidence type="ECO:0000256" key="2">
    <source>
        <dbReference type="PIRSR" id="PIRSR601310-3"/>
    </source>
</evidence>
<evidence type="ECO:0000313" key="5">
    <source>
        <dbReference type="EMBL" id="PIR42073.1"/>
    </source>
</evidence>
<feature type="short sequence motif" description="Histidine triad motif" evidence="2 3">
    <location>
        <begin position="103"/>
        <end position="107"/>
    </location>
</feature>
<dbReference type="InterPro" id="IPR011146">
    <property type="entry name" value="HIT-like"/>
</dbReference>
<name>A0A2H0R6E2_9BACT</name>
<dbReference type="PROSITE" id="PS51084">
    <property type="entry name" value="HIT_2"/>
    <property type="match status" value="1"/>
</dbReference>
<dbReference type="InterPro" id="IPR001310">
    <property type="entry name" value="Histidine_triad_HIT"/>
</dbReference>
<dbReference type="GO" id="GO:0003824">
    <property type="term" value="F:catalytic activity"/>
    <property type="evidence" value="ECO:0007669"/>
    <property type="project" value="InterPro"/>
</dbReference>